<keyword evidence="1" id="KW-0732">Signal</keyword>
<evidence type="ECO:0000256" key="1">
    <source>
        <dbReference type="SAM" id="SignalP"/>
    </source>
</evidence>
<feature type="signal peptide" evidence="1">
    <location>
        <begin position="1"/>
        <end position="21"/>
    </location>
</feature>
<dbReference type="EMBL" id="BMKL01000001">
    <property type="protein sequence ID" value="GGD96487.1"/>
    <property type="molecule type" value="Genomic_DNA"/>
</dbReference>
<sequence length="103" mass="11846">MKRPIPSAILAATLLASPAAANHIYTPTPFPTRGECEAENARLSNDDAERQFSLRPDLFSSLGEARSFMTRAFTCEYDEDDGYWYLTDHRREVIASEWFKRRQ</sequence>
<comment type="caution">
    <text evidence="2">The sequence shown here is derived from an EMBL/GenBank/DDBJ whole genome shotgun (WGS) entry which is preliminary data.</text>
</comment>
<feature type="chain" id="PRO_5045512817" description="YARHG domain-containing protein" evidence="1">
    <location>
        <begin position="22"/>
        <end position="103"/>
    </location>
</feature>
<dbReference type="Proteomes" id="UP000619041">
    <property type="component" value="Unassembled WGS sequence"/>
</dbReference>
<gene>
    <name evidence="2" type="ORF">GCM10011515_15440</name>
</gene>
<reference evidence="3" key="1">
    <citation type="journal article" date="2019" name="Int. J. Syst. Evol. Microbiol.">
        <title>The Global Catalogue of Microorganisms (GCM) 10K type strain sequencing project: providing services to taxonomists for standard genome sequencing and annotation.</title>
        <authorList>
            <consortium name="The Broad Institute Genomics Platform"/>
            <consortium name="The Broad Institute Genome Sequencing Center for Infectious Disease"/>
            <person name="Wu L."/>
            <person name="Ma J."/>
        </authorList>
    </citation>
    <scope>NUCLEOTIDE SEQUENCE [LARGE SCALE GENOMIC DNA]</scope>
    <source>
        <strain evidence="3">CGMCC 1.15959</strain>
    </source>
</reference>
<dbReference type="RefSeq" id="WP_188644611.1">
    <property type="nucleotide sequence ID" value="NZ_BMKL01000001.1"/>
</dbReference>
<proteinExistence type="predicted"/>
<evidence type="ECO:0008006" key="4">
    <source>
        <dbReference type="Google" id="ProtNLM"/>
    </source>
</evidence>
<name>A0ABQ1SA29_9SPHN</name>
<evidence type="ECO:0000313" key="2">
    <source>
        <dbReference type="EMBL" id="GGD96487.1"/>
    </source>
</evidence>
<organism evidence="2 3">
    <name type="scientific">Tsuneonella deserti</name>
    <dbReference type="NCBI Taxonomy" id="2035528"/>
    <lineage>
        <taxon>Bacteria</taxon>
        <taxon>Pseudomonadati</taxon>
        <taxon>Pseudomonadota</taxon>
        <taxon>Alphaproteobacteria</taxon>
        <taxon>Sphingomonadales</taxon>
        <taxon>Erythrobacteraceae</taxon>
        <taxon>Tsuneonella</taxon>
    </lineage>
</organism>
<evidence type="ECO:0000313" key="3">
    <source>
        <dbReference type="Proteomes" id="UP000619041"/>
    </source>
</evidence>
<keyword evidence="3" id="KW-1185">Reference proteome</keyword>
<protein>
    <recommendedName>
        <fullName evidence="4">YARHG domain-containing protein</fullName>
    </recommendedName>
</protein>
<accession>A0ABQ1SA29</accession>